<evidence type="ECO:0000313" key="2">
    <source>
        <dbReference type="EMBL" id="CAD7353635.1"/>
    </source>
</evidence>
<dbReference type="EMBL" id="AB983235">
    <property type="protein sequence ID" value="BAQ35548.1"/>
    <property type="molecule type" value="Genomic_DNA"/>
</dbReference>
<organism evidence="1">
    <name type="scientific">Staphylococcus aureus</name>
    <dbReference type="NCBI Taxonomy" id="1280"/>
    <lineage>
        <taxon>Bacteria</taxon>
        <taxon>Bacillati</taxon>
        <taxon>Bacillota</taxon>
        <taxon>Bacilli</taxon>
        <taxon>Bacillales</taxon>
        <taxon>Staphylococcaceae</taxon>
        <taxon>Staphylococcus</taxon>
    </lineage>
</organism>
<dbReference type="EMBL" id="UHAI01000002">
    <property type="protein sequence ID" value="SUK18683.1"/>
    <property type="molecule type" value="Genomic_DNA"/>
</dbReference>
<gene>
    <name evidence="2" type="ORF">NCTC13131_01144</name>
    <name evidence="3" type="ORF">NCTC7972_02234</name>
</gene>
<sequence length="204" mass="23701">MSLEVVSLSTLLRNFTEKEVQLLLDQFESKDFSGKNEAHEVEDFLKNKAIYYDKNDFSKTHLVYSSYKGAKVLVGYYAIGINSLRFTKRQLDKYSSKIKGQLKHKASKKDKMTGDIELTCYLIGQIGKNFKEDALKTKEITGYKLLELAYQTILEAQELTGGSFAYLEYEDVDKLRDLYKRFGFRELTDYRTQNNLCMAILRIK</sequence>
<accession>A0A0C6EG58</accession>
<protein>
    <submittedName>
        <fullName evidence="2">Phage protein</fullName>
    </submittedName>
</protein>
<dbReference type="Proteomes" id="UP000251686">
    <property type="component" value="Unassembled WGS sequence"/>
</dbReference>
<name>A0A0C6EG58_STAAU</name>
<dbReference type="Gene3D" id="3.40.630.30">
    <property type="match status" value="1"/>
</dbReference>
<reference evidence="1" key="1">
    <citation type="submission" date="2014-08" db="EMBL/GenBank/DDBJ databases">
        <title>Comparative genomics of MRSA.</title>
        <authorList>
            <person name="Yamamoto T."/>
        </authorList>
    </citation>
    <scope>NUCLEOTIDE SEQUENCE</scope>
    <source>
        <strain evidence="1">OC3</strain>
    </source>
</reference>
<dbReference type="Proteomes" id="UP000254224">
    <property type="component" value="Unassembled WGS sequence"/>
</dbReference>
<dbReference type="EMBL" id="UAUZ02000002">
    <property type="protein sequence ID" value="CAD7353635.1"/>
    <property type="molecule type" value="Genomic_DNA"/>
</dbReference>
<evidence type="ECO:0000313" key="1">
    <source>
        <dbReference type="EMBL" id="BAQ35548.1"/>
    </source>
</evidence>
<dbReference type="AlphaFoldDB" id="A0A0C6EG58"/>
<reference evidence="3 4" key="2">
    <citation type="submission" date="2018-06" db="EMBL/GenBank/DDBJ databases">
        <authorList>
            <consortium name="Pathogen Informatics"/>
            <person name="Doyle S."/>
        </authorList>
    </citation>
    <scope>NUCLEOTIDE SEQUENCE [LARGE SCALE GENOMIC DNA]</scope>
    <source>
        <strain evidence="3 4">NCTC7972</strain>
    </source>
</reference>
<reference evidence="2" key="3">
    <citation type="submission" date="2020-11" db="EMBL/GenBank/DDBJ databases">
        <authorList>
            <consortium name="Pathogen Informatics"/>
        </authorList>
    </citation>
    <scope>NUCLEOTIDE SEQUENCE</scope>
    <source>
        <strain evidence="2">NCTC13131</strain>
    </source>
</reference>
<evidence type="ECO:0000313" key="3">
    <source>
        <dbReference type="EMBL" id="SUK18683.1"/>
    </source>
</evidence>
<evidence type="ECO:0000313" key="4">
    <source>
        <dbReference type="Proteomes" id="UP000254224"/>
    </source>
</evidence>
<proteinExistence type="predicted"/>
<dbReference type="RefSeq" id="WP_000051376.1">
    <property type="nucleotide sequence ID" value="NZ_BBKC01000033.1"/>
</dbReference>